<protein>
    <submittedName>
        <fullName evidence="1">Uncharacterized protein</fullName>
    </submittedName>
</protein>
<dbReference type="Proteomes" id="UP000004477">
    <property type="component" value="Unassembled WGS sequence"/>
</dbReference>
<comment type="caution">
    <text evidence="1">The sequence shown here is derived from an EMBL/GenBank/DDBJ whole genome shotgun (WGS) entry which is preliminary data.</text>
</comment>
<proteinExistence type="predicted"/>
<dbReference type="HOGENOM" id="CLU_3139112_0_0_10"/>
<dbReference type="AlphaFoldDB" id="D1PE78"/>
<dbReference type="EMBL" id="ACBX02000021">
    <property type="protein sequence ID" value="EFB35009.1"/>
    <property type="molecule type" value="Genomic_DNA"/>
</dbReference>
<gene>
    <name evidence="1" type="ORF">PREVCOP_05526</name>
</gene>
<name>D1PE78_9BACT</name>
<organism evidence="1 2">
    <name type="scientific">Segatella copri DSM 18205</name>
    <dbReference type="NCBI Taxonomy" id="537011"/>
    <lineage>
        <taxon>Bacteria</taxon>
        <taxon>Pseudomonadati</taxon>
        <taxon>Bacteroidota</taxon>
        <taxon>Bacteroidia</taxon>
        <taxon>Bacteroidales</taxon>
        <taxon>Prevotellaceae</taxon>
        <taxon>Segatella</taxon>
    </lineage>
</organism>
<evidence type="ECO:0000313" key="2">
    <source>
        <dbReference type="Proteomes" id="UP000004477"/>
    </source>
</evidence>
<keyword evidence="2" id="KW-1185">Reference proteome</keyword>
<reference evidence="1" key="1">
    <citation type="submission" date="2009-11" db="EMBL/GenBank/DDBJ databases">
        <authorList>
            <person name="Weinstock G."/>
            <person name="Sodergren E."/>
            <person name="Clifton S."/>
            <person name="Fulton L."/>
            <person name="Fulton B."/>
            <person name="Courtney L."/>
            <person name="Fronick C."/>
            <person name="Harrison M."/>
            <person name="Strong C."/>
            <person name="Farmer C."/>
            <person name="Delahaunty K."/>
            <person name="Markovic C."/>
            <person name="Hall O."/>
            <person name="Minx P."/>
            <person name="Tomlinson C."/>
            <person name="Mitreva M."/>
            <person name="Nelson J."/>
            <person name="Hou S."/>
            <person name="Wollam A."/>
            <person name="Pepin K.H."/>
            <person name="Johnson M."/>
            <person name="Bhonagiri V."/>
            <person name="Nash W.E."/>
            <person name="Warren W."/>
            <person name="Chinwalla A."/>
            <person name="Mardis E.R."/>
            <person name="Wilson R.K."/>
        </authorList>
    </citation>
    <scope>NUCLEOTIDE SEQUENCE [LARGE SCALE GENOMIC DNA]</scope>
    <source>
        <strain evidence="1">DSM 18205</strain>
    </source>
</reference>
<dbReference type="PaxDb" id="537011-PREVCOP_05526"/>
<sequence length="49" mass="5649">MFLRFTKLVQPDSASLILLHGKKNWQQDASRHDEWIILIVISSSSVIII</sequence>
<evidence type="ECO:0000313" key="1">
    <source>
        <dbReference type="EMBL" id="EFB35009.1"/>
    </source>
</evidence>
<accession>D1PE78</accession>